<accession>A0A174W911</accession>
<dbReference type="Proteomes" id="UP000095541">
    <property type="component" value="Unassembled WGS sequence"/>
</dbReference>
<keyword evidence="1" id="KW-1133">Transmembrane helix</keyword>
<keyword evidence="1" id="KW-0472">Membrane</keyword>
<feature type="transmembrane region" description="Helical" evidence="1">
    <location>
        <begin position="97"/>
        <end position="117"/>
    </location>
</feature>
<name>A0A174W911_BACT4</name>
<dbReference type="AlphaFoldDB" id="A0A174W911"/>
<sequence>MEEERKINENTGNMLKQALERRQMERLSSNFSYRMMERVHQEAEKQTKRKTRIGWAALLISALALVGLGVYVLTFYLEFNFVDVMPQMNVRQDSSLFGFYVYIALLALVLLGLDYWLRKKYIWK</sequence>
<reference evidence="2 3" key="1">
    <citation type="submission" date="2015-09" db="EMBL/GenBank/DDBJ databases">
        <authorList>
            <consortium name="Pathogen Informatics"/>
        </authorList>
    </citation>
    <scope>NUCLEOTIDE SEQUENCE [LARGE SCALE GENOMIC DNA]</scope>
    <source>
        <strain evidence="2 3">2789STDY5834945</strain>
    </source>
</reference>
<protein>
    <recommendedName>
        <fullName evidence="4">Transmembrane protein</fullName>
    </recommendedName>
</protein>
<evidence type="ECO:0000313" key="2">
    <source>
        <dbReference type="EMBL" id="CUQ40535.1"/>
    </source>
</evidence>
<proteinExistence type="predicted"/>
<organism evidence="2 3">
    <name type="scientific">Bacteroides thetaiotaomicron</name>
    <dbReference type="NCBI Taxonomy" id="818"/>
    <lineage>
        <taxon>Bacteria</taxon>
        <taxon>Pseudomonadati</taxon>
        <taxon>Bacteroidota</taxon>
        <taxon>Bacteroidia</taxon>
        <taxon>Bacteroidales</taxon>
        <taxon>Bacteroidaceae</taxon>
        <taxon>Bacteroides</taxon>
    </lineage>
</organism>
<keyword evidence="1" id="KW-0812">Transmembrane</keyword>
<dbReference type="EMBL" id="CZBI01000007">
    <property type="protein sequence ID" value="CUQ40535.1"/>
    <property type="molecule type" value="Genomic_DNA"/>
</dbReference>
<evidence type="ECO:0000313" key="3">
    <source>
        <dbReference type="Proteomes" id="UP000095541"/>
    </source>
</evidence>
<evidence type="ECO:0008006" key="4">
    <source>
        <dbReference type="Google" id="ProtNLM"/>
    </source>
</evidence>
<feature type="transmembrane region" description="Helical" evidence="1">
    <location>
        <begin position="55"/>
        <end position="77"/>
    </location>
</feature>
<gene>
    <name evidence="2" type="ORF">ERS852557_04198</name>
</gene>
<dbReference type="RefSeq" id="WP_055221473.1">
    <property type="nucleotide sequence ID" value="NZ_CZBI01000007.1"/>
</dbReference>
<evidence type="ECO:0000256" key="1">
    <source>
        <dbReference type="SAM" id="Phobius"/>
    </source>
</evidence>